<dbReference type="RefSeq" id="WP_120314796.1">
    <property type="nucleotide sequence ID" value="NZ_BONH01000007.1"/>
</dbReference>
<evidence type="ECO:0000313" key="3">
    <source>
        <dbReference type="Proteomes" id="UP000659904"/>
    </source>
</evidence>
<dbReference type="Gene3D" id="3.90.176.10">
    <property type="entry name" value="Toxin ADP-ribosyltransferase, Chain A, domain 1"/>
    <property type="match status" value="1"/>
</dbReference>
<evidence type="ECO:0000256" key="1">
    <source>
        <dbReference type="SAM" id="MobiDB-lite"/>
    </source>
</evidence>
<feature type="region of interest" description="Disordered" evidence="1">
    <location>
        <begin position="381"/>
        <end position="407"/>
    </location>
</feature>
<keyword evidence="3" id="KW-1185">Reference proteome</keyword>
<feature type="region of interest" description="Disordered" evidence="1">
    <location>
        <begin position="475"/>
        <end position="574"/>
    </location>
</feature>
<name>A0A8J3K5M8_9ACTN</name>
<comment type="caution">
    <text evidence="2">The sequence shown here is derived from an EMBL/GenBank/DDBJ whole genome shotgun (WGS) entry which is preliminary data.</text>
</comment>
<feature type="compositionally biased region" description="Low complexity" evidence="1">
    <location>
        <begin position="527"/>
        <end position="548"/>
    </location>
</feature>
<accession>A0A8J3K5M8</accession>
<proteinExistence type="predicted"/>
<dbReference type="AlphaFoldDB" id="A0A8J3K5M8"/>
<feature type="region of interest" description="Disordered" evidence="1">
    <location>
        <begin position="739"/>
        <end position="763"/>
    </location>
</feature>
<sequence>MSELTARWYGHTLVIGVDDGLPRDLVEALPSERDRHTVLLAGDAPLSPEPVARLIGEELPRAASIRLACSAAGTGPIAQQLADRLRIDVVAPLGPTMLVGPGSLFVVRRPRAHSWRLHRPGERARDLGAPRHPAPQWQVPLPRQPFGRLHGLVAHDLPAGFWLHRPQRRPLPADDPAYAIEVDAERVVVLVGQPDREPPSPRKVYRWLSRLPRTALGRLVLMPYGPWGSLLDTVAGRLSTDLRVTVGRTAGLPVRSRGTIYHVPVDAAGRTGPRPVAQTMSYLADESAPRIDSWISPTSGQLVTGRPVEDVGDGWLVEVVRGGYWLREADAPHGDDVRLRPADGGDTFLVDVTGAQAHDLARLLAARLPADIRDSLRFEQRAEATAPQVDPRSARHRQQPTDHDPDAAAVTAPVTSAIPAPLTAPAVPAVPPVVSAPQVPPAPPLLTAPQVGSGPAAVAAPATLSAAAVTVPRASAVAPPSPPQATDVAAAPPPGHRTAEPEPAPPSTTRRSTAGPTARDATPPPVASAAPTTPTVSAVPTAPAAAALPPLPPLRRQPGAVPAPAPRRSNVHEQRRVREHLGARYDVHARDVAQLLVRLPGIRPGVDESADAVVADLVAVAATLRPGRTGTEPALRACLLSGLNRLPTALGPVRAWAPADPVPHRAGDVLISPGLLRAGGQAPDGDRHDAFTVYSLTGRRPGVLSDRDEVLFAPGTVFAVLDTATGPDGVRRVLLRELAGPDAGGPSTEQVLESLRADAARRR</sequence>
<feature type="compositionally biased region" description="Pro residues" evidence="1">
    <location>
        <begin position="549"/>
        <end position="565"/>
    </location>
</feature>
<organism evidence="2 3">
    <name type="scientific">Catellatospora citrea</name>
    <dbReference type="NCBI Taxonomy" id="53366"/>
    <lineage>
        <taxon>Bacteria</taxon>
        <taxon>Bacillati</taxon>
        <taxon>Actinomycetota</taxon>
        <taxon>Actinomycetes</taxon>
        <taxon>Micromonosporales</taxon>
        <taxon>Micromonosporaceae</taxon>
        <taxon>Catellatospora</taxon>
    </lineage>
</organism>
<evidence type="ECO:0000313" key="2">
    <source>
        <dbReference type="EMBL" id="GIF96917.1"/>
    </source>
</evidence>
<reference evidence="2 3" key="1">
    <citation type="submission" date="2021-01" db="EMBL/GenBank/DDBJ databases">
        <title>Whole genome shotgun sequence of Catellatospora citrea NBRC 14495.</title>
        <authorList>
            <person name="Komaki H."/>
            <person name="Tamura T."/>
        </authorList>
    </citation>
    <scope>NUCLEOTIDE SEQUENCE [LARGE SCALE GENOMIC DNA]</scope>
    <source>
        <strain evidence="2 3">NBRC 14495</strain>
    </source>
</reference>
<dbReference type="Proteomes" id="UP000659904">
    <property type="component" value="Unassembled WGS sequence"/>
</dbReference>
<protein>
    <submittedName>
        <fullName evidence="2">Uncharacterized protein</fullName>
    </submittedName>
</protein>
<dbReference type="EMBL" id="BONH01000007">
    <property type="protein sequence ID" value="GIF96917.1"/>
    <property type="molecule type" value="Genomic_DNA"/>
</dbReference>
<gene>
    <name evidence="2" type="ORF">Cci01nite_20110</name>
</gene>